<dbReference type="GO" id="GO:0005737">
    <property type="term" value="C:cytoplasm"/>
    <property type="evidence" value="ECO:0007669"/>
    <property type="project" value="UniProtKB-SubCell"/>
</dbReference>
<evidence type="ECO:0000259" key="8">
    <source>
        <dbReference type="PROSITE" id="PS51917"/>
    </source>
</evidence>
<dbReference type="InterPro" id="IPR038108">
    <property type="entry name" value="RPN13_DEUBAD_sf"/>
</dbReference>
<dbReference type="Pfam" id="PF04683">
    <property type="entry name" value="Rpn13_ADRM1_Pru"/>
    <property type="match status" value="1"/>
</dbReference>
<proteinExistence type="predicted"/>
<keyword evidence="5" id="KW-0539">Nucleus</keyword>
<name>A0A6U5XHL4_GUITH</name>
<dbReference type="GO" id="GO:0008541">
    <property type="term" value="C:proteasome regulatory particle, lid subcomplex"/>
    <property type="evidence" value="ECO:0007669"/>
    <property type="project" value="TreeGrafter"/>
</dbReference>
<sequence>MKLASGMLQPDVRKGLIRLFTSPEDQLLHFTWTSRSNGVVEDDRILFPGDATFSYVEQARNNPKNNRVYVLKFVDSNEKMFFWMQEPNPDKDGDFVRRVNAKLNPDGASQEASVDLGQMDQQQLLSLLSGESPAPNLSNPAAVEPPSADVEMSENDNHNSAEAPNVPDHASNINAQQSGGISSANLSQILSSLGSGQPASGQNLNLSSLAAAQAANMYAGPNLEDVLEPRSVIQALEDCPDLKAALLQDLPEADQSTQGLREVLSSPQLAQAIGLMDHVIQSGQGNNLIASFGYKPAEGFATMGPAAVKSLLEQILAKSKEKQT</sequence>
<dbReference type="GO" id="GO:0070628">
    <property type="term" value="F:proteasome binding"/>
    <property type="evidence" value="ECO:0007669"/>
    <property type="project" value="TreeGrafter"/>
</dbReference>
<reference evidence="10" key="1">
    <citation type="submission" date="2021-01" db="EMBL/GenBank/DDBJ databases">
        <authorList>
            <person name="Corre E."/>
            <person name="Pelletier E."/>
            <person name="Niang G."/>
            <person name="Scheremetjew M."/>
            <person name="Finn R."/>
            <person name="Kale V."/>
            <person name="Holt S."/>
            <person name="Cochrane G."/>
            <person name="Meng A."/>
            <person name="Brown T."/>
            <person name="Cohen L."/>
        </authorList>
    </citation>
    <scope>NUCLEOTIDE SEQUENCE</scope>
    <source>
        <strain evidence="10">CCMP 2712</strain>
    </source>
</reference>
<evidence type="ECO:0000256" key="4">
    <source>
        <dbReference type="ARBA" id="ARBA00022942"/>
    </source>
</evidence>
<feature type="domain" description="Pru" evidence="8">
    <location>
        <begin position="1"/>
        <end position="106"/>
    </location>
</feature>
<dbReference type="InterPro" id="IPR032368">
    <property type="entry name" value="RPN13_DEUBAD"/>
</dbReference>
<evidence type="ECO:0000259" key="7">
    <source>
        <dbReference type="PROSITE" id="PS51916"/>
    </source>
</evidence>
<feature type="region of interest" description="Disordered" evidence="6">
    <location>
        <begin position="130"/>
        <end position="178"/>
    </location>
</feature>
<evidence type="ECO:0000256" key="2">
    <source>
        <dbReference type="ARBA" id="ARBA00004496"/>
    </source>
</evidence>
<dbReference type="InterPro" id="IPR038633">
    <property type="entry name" value="Rpn13/ADRM1_Pru_sf"/>
</dbReference>
<dbReference type="GO" id="GO:0005634">
    <property type="term" value="C:nucleus"/>
    <property type="evidence" value="ECO:0007669"/>
    <property type="project" value="UniProtKB-SubCell"/>
</dbReference>
<dbReference type="Gene3D" id="1.10.2020.20">
    <property type="match status" value="1"/>
</dbReference>
<comment type="subcellular location">
    <subcellularLocation>
        <location evidence="2">Cytoplasm</location>
    </subcellularLocation>
    <subcellularLocation>
        <location evidence="1">Nucleus</location>
    </subcellularLocation>
</comment>
<evidence type="ECO:0000256" key="1">
    <source>
        <dbReference type="ARBA" id="ARBA00004123"/>
    </source>
</evidence>
<dbReference type="InterPro" id="IPR044867">
    <property type="entry name" value="DEUBAD_dom"/>
</dbReference>
<dbReference type="Gene3D" id="2.30.29.70">
    <property type="entry name" value="Proteasomal ubiquitin receptor Rpn13/ADRM1"/>
    <property type="match status" value="1"/>
</dbReference>
<organism evidence="10">
    <name type="scientific">Guillardia theta</name>
    <name type="common">Cryptophyte</name>
    <name type="synonym">Cryptomonas phi</name>
    <dbReference type="NCBI Taxonomy" id="55529"/>
    <lineage>
        <taxon>Eukaryota</taxon>
        <taxon>Cryptophyceae</taxon>
        <taxon>Pyrenomonadales</taxon>
        <taxon>Geminigeraceae</taxon>
        <taxon>Guillardia</taxon>
    </lineage>
</organism>
<keyword evidence="3" id="KW-0963">Cytoplasm</keyword>
<accession>A0A6U5XHL4</accession>
<evidence type="ECO:0000313" key="10">
    <source>
        <dbReference type="EMBL" id="CAE2269953.1"/>
    </source>
</evidence>
<gene>
    <name evidence="9" type="ORF">GTHE00462_LOCUS6744</name>
    <name evidence="10" type="ORF">GTHE00462_LOCUS6754</name>
</gene>
<dbReference type="AlphaFoldDB" id="A0A6U5XHL4"/>
<evidence type="ECO:0000256" key="3">
    <source>
        <dbReference type="ARBA" id="ARBA00022490"/>
    </source>
</evidence>
<feature type="domain" description="DEUBAD" evidence="7">
    <location>
        <begin position="214"/>
        <end position="324"/>
    </location>
</feature>
<dbReference type="EMBL" id="HBKN01008603">
    <property type="protein sequence ID" value="CAE2269896.1"/>
    <property type="molecule type" value="Transcribed_RNA"/>
</dbReference>
<dbReference type="InterPro" id="IPR006773">
    <property type="entry name" value="Rpn13/ADRM1"/>
</dbReference>
<dbReference type="InterPro" id="IPR044868">
    <property type="entry name" value="Rpn13/ADRM1_Pru"/>
</dbReference>
<dbReference type="EMBL" id="HBKN01008614">
    <property type="protein sequence ID" value="CAE2269953.1"/>
    <property type="molecule type" value="Transcribed_RNA"/>
</dbReference>
<dbReference type="PROSITE" id="PS51916">
    <property type="entry name" value="DEUBAD"/>
    <property type="match status" value="1"/>
</dbReference>
<evidence type="ECO:0000256" key="5">
    <source>
        <dbReference type="ARBA" id="ARBA00023242"/>
    </source>
</evidence>
<evidence type="ECO:0000256" key="6">
    <source>
        <dbReference type="SAM" id="MobiDB-lite"/>
    </source>
</evidence>
<dbReference type="Pfam" id="PF16550">
    <property type="entry name" value="RPN13_C"/>
    <property type="match status" value="1"/>
</dbReference>
<protein>
    <submittedName>
        <fullName evidence="10">Uncharacterized protein</fullName>
    </submittedName>
</protein>
<dbReference type="PANTHER" id="PTHR12225">
    <property type="entry name" value="ADHESION REGULATING MOLECULE 1 110 KDA CELL MEMBRANE GLYCOPROTEIN"/>
    <property type="match status" value="1"/>
</dbReference>
<evidence type="ECO:0000313" key="9">
    <source>
        <dbReference type="EMBL" id="CAE2269896.1"/>
    </source>
</evidence>
<keyword evidence="4" id="KW-0647">Proteasome</keyword>
<dbReference type="GO" id="GO:0061133">
    <property type="term" value="F:endopeptidase activator activity"/>
    <property type="evidence" value="ECO:0007669"/>
    <property type="project" value="TreeGrafter"/>
</dbReference>
<dbReference type="PROSITE" id="PS51917">
    <property type="entry name" value="PRU"/>
    <property type="match status" value="1"/>
</dbReference>
<dbReference type="PANTHER" id="PTHR12225:SF0">
    <property type="entry name" value="PROTEASOMAL UBIQUITIN RECEPTOR ADRM1"/>
    <property type="match status" value="1"/>
</dbReference>